<protein>
    <recommendedName>
        <fullName evidence="10">Dynein light chain</fullName>
    </recommendedName>
</protein>
<evidence type="ECO:0000256" key="2">
    <source>
        <dbReference type="ARBA" id="ARBA00004245"/>
    </source>
</evidence>
<dbReference type="InterPro" id="IPR037177">
    <property type="entry name" value="DLC_sf"/>
</dbReference>
<keyword evidence="10" id="KW-0243">Dynein</keyword>
<dbReference type="Proteomes" id="UP000041254">
    <property type="component" value="Unassembled WGS sequence"/>
</dbReference>
<dbReference type="PANTHER" id="PTHR11886">
    <property type="entry name" value="DYNEIN LIGHT CHAIN"/>
    <property type="match status" value="1"/>
</dbReference>
<keyword evidence="12" id="KW-1185">Reference proteome</keyword>
<evidence type="ECO:0000256" key="10">
    <source>
        <dbReference type="RuleBase" id="RU365010"/>
    </source>
</evidence>
<dbReference type="VEuPathDB" id="CryptoDB:Vbra_13015"/>
<comment type="similarity">
    <text evidence="10">Belongs to the dynein light chain family.</text>
</comment>
<evidence type="ECO:0000256" key="4">
    <source>
        <dbReference type="ARBA" id="ARBA00022490"/>
    </source>
</evidence>
<dbReference type="FunFam" id="3.30.740.10:FF:000005">
    <property type="entry name" value="Dynein light chain"/>
    <property type="match status" value="1"/>
</dbReference>
<keyword evidence="4 10" id="KW-0963">Cytoplasm</keyword>
<organism evidence="11 12">
    <name type="scientific">Vitrella brassicaformis (strain CCMP3155)</name>
    <dbReference type="NCBI Taxonomy" id="1169540"/>
    <lineage>
        <taxon>Eukaryota</taxon>
        <taxon>Sar</taxon>
        <taxon>Alveolata</taxon>
        <taxon>Colpodellida</taxon>
        <taxon>Vitrellaceae</taxon>
        <taxon>Vitrella</taxon>
    </lineage>
</organism>
<evidence type="ECO:0000256" key="5">
    <source>
        <dbReference type="ARBA" id="ARBA00022701"/>
    </source>
</evidence>
<keyword evidence="10" id="KW-0505">Motor protein</keyword>
<dbReference type="InParanoid" id="A0A0G4ES57"/>
<dbReference type="GO" id="GO:0007017">
    <property type="term" value="P:microtubule-based process"/>
    <property type="evidence" value="ECO:0007669"/>
    <property type="project" value="InterPro"/>
</dbReference>
<evidence type="ECO:0000313" key="12">
    <source>
        <dbReference type="Proteomes" id="UP000041254"/>
    </source>
</evidence>
<dbReference type="STRING" id="1169540.A0A0G4ES57"/>
<sequence>MGARVLYPPDVPDDILEDVIQKAQRLTEEHNPDREGQRIAEAMKHELDQKWGPYWHVIVGRHFGTYVISSTQRFVYFYLGPHAFCVYK</sequence>
<dbReference type="GO" id="GO:0051028">
    <property type="term" value="P:mRNA transport"/>
    <property type="evidence" value="ECO:0007669"/>
    <property type="project" value="UniProtKB-KW"/>
</dbReference>
<dbReference type="GO" id="GO:0005874">
    <property type="term" value="C:microtubule"/>
    <property type="evidence" value="ECO:0007669"/>
    <property type="project" value="UniProtKB-KW"/>
</dbReference>
<name>A0A0G4ES57_VITBC</name>
<evidence type="ECO:0000256" key="7">
    <source>
        <dbReference type="ARBA" id="ARBA00022927"/>
    </source>
</evidence>
<dbReference type="Gene3D" id="3.30.740.10">
    <property type="entry name" value="Protein Inhibitor Of Neuronal Nitric Oxide Synthase"/>
    <property type="match status" value="1"/>
</dbReference>
<keyword evidence="7" id="KW-0653">Protein transport</keyword>
<evidence type="ECO:0000256" key="8">
    <source>
        <dbReference type="ARBA" id="ARBA00023212"/>
    </source>
</evidence>
<evidence type="ECO:0000256" key="1">
    <source>
        <dbReference type="ARBA" id="ARBA00004123"/>
    </source>
</evidence>
<keyword evidence="9" id="KW-0539">Nucleus</keyword>
<evidence type="ECO:0000256" key="6">
    <source>
        <dbReference type="ARBA" id="ARBA00022816"/>
    </source>
</evidence>
<dbReference type="SUPFAM" id="SSF54648">
    <property type="entry name" value="DLC"/>
    <property type="match status" value="1"/>
</dbReference>
<accession>A0A0G4ES57</accession>
<keyword evidence="3" id="KW-0813">Transport</keyword>
<keyword evidence="8 10" id="KW-0206">Cytoskeleton</keyword>
<evidence type="ECO:0000313" key="11">
    <source>
        <dbReference type="EMBL" id="CEM00880.1"/>
    </source>
</evidence>
<dbReference type="AlphaFoldDB" id="A0A0G4ES57"/>
<proteinExistence type="inferred from homology"/>
<dbReference type="Pfam" id="PF01221">
    <property type="entry name" value="Dynein_light"/>
    <property type="match status" value="1"/>
</dbReference>
<dbReference type="SMART" id="SM01375">
    <property type="entry name" value="Dynein_light"/>
    <property type="match status" value="1"/>
</dbReference>
<dbReference type="OrthoDB" id="10033309at2759"/>
<evidence type="ECO:0000256" key="3">
    <source>
        <dbReference type="ARBA" id="ARBA00022448"/>
    </source>
</evidence>
<dbReference type="PANTHER" id="PTHR11886:SF35">
    <property type="entry name" value="DYNEIN LIGHT CHAIN"/>
    <property type="match status" value="1"/>
</dbReference>
<evidence type="ECO:0000256" key="9">
    <source>
        <dbReference type="ARBA" id="ARBA00023242"/>
    </source>
</evidence>
<keyword evidence="5 10" id="KW-0493">Microtubule</keyword>
<dbReference type="EMBL" id="CDMY01000301">
    <property type="protein sequence ID" value="CEM00880.1"/>
    <property type="molecule type" value="Genomic_DNA"/>
</dbReference>
<dbReference type="GO" id="GO:0045505">
    <property type="term" value="F:dynein intermediate chain binding"/>
    <property type="evidence" value="ECO:0007669"/>
    <property type="project" value="TreeGrafter"/>
</dbReference>
<keyword evidence="6" id="KW-0509">mRNA transport</keyword>
<dbReference type="GO" id="GO:0015031">
    <property type="term" value="P:protein transport"/>
    <property type="evidence" value="ECO:0007669"/>
    <property type="project" value="UniProtKB-KW"/>
</dbReference>
<dbReference type="GO" id="GO:0005868">
    <property type="term" value="C:cytoplasmic dynein complex"/>
    <property type="evidence" value="ECO:0007669"/>
    <property type="project" value="TreeGrafter"/>
</dbReference>
<comment type="subcellular location">
    <subcellularLocation>
        <location evidence="2 10">Cytoplasm</location>
        <location evidence="2 10">Cytoskeleton</location>
    </subcellularLocation>
    <subcellularLocation>
        <location evidence="1">Nucleus</location>
    </subcellularLocation>
</comment>
<dbReference type="InterPro" id="IPR001372">
    <property type="entry name" value="Dynein_light_chain_typ-1/2"/>
</dbReference>
<gene>
    <name evidence="11" type="ORF">Vbra_13015</name>
</gene>
<reference evidence="11 12" key="1">
    <citation type="submission" date="2014-11" db="EMBL/GenBank/DDBJ databases">
        <authorList>
            <person name="Zhu J."/>
            <person name="Qi W."/>
            <person name="Song R."/>
        </authorList>
    </citation>
    <scope>NUCLEOTIDE SEQUENCE [LARGE SCALE GENOMIC DNA]</scope>
</reference>
<dbReference type="OMA" id="THESRRM"/>
<dbReference type="GO" id="GO:0005634">
    <property type="term" value="C:nucleus"/>
    <property type="evidence" value="ECO:0007669"/>
    <property type="project" value="UniProtKB-SubCell"/>
</dbReference>